<dbReference type="PROSITE" id="PS50198">
    <property type="entry name" value="PPIC_PPIASE_2"/>
    <property type="match status" value="1"/>
</dbReference>
<dbReference type="InterPro" id="IPR050245">
    <property type="entry name" value="PrsA_foldase"/>
</dbReference>
<evidence type="ECO:0000313" key="4">
    <source>
        <dbReference type="EMBL" id="QEZ68412.1"/>
    </source>
</evidence>
<dbReference type="InterPro" id="IPR046357">
    <property type="entry name" value="PPIase_dom_sf"/>
</dbReference>
<accession>A0A5P3XCK8</accession>
<proteinExistence type="predicted"/>
<dbReference type="AlphaFoldDB" id="A0A5P3XCK8"/>
<dbReference type="Pfam" id="PF13616">
    <property type="entry name" value="Rotamase_3"/>
    <property type="match status" value="1"/>
</dbReference>
<gene>
    <name evidence="4" type="ORF">D4A35_05465</name>
</gene>
<keyword evidence="2" id="KW-0472">Membrane</keyword>
<dbReference type="RefSeq" id="WP_150886174.1">
    <property type="nucleotide sequence ID" value="NZ_CP032452.1"/>
</dbReference>
<feature type="transmembrane region" description="Helical" evidence="2">
    <location>
        <begin position="12"/>
        <end position="31"/>
    </location>
</feature>
<dbReference type="SUPFAM" id="SSF54534">
    <property type="entry name" value="FKBP-like"/>
    <property type="match status" value="1"/>
</dbReference>
<keyword evidence="2" id="KW-1133">Transmembrane helix</keyword>
<dbReference type="InterPro" id="IPR027304">
    <property type="entry name" value="Trigger_fact/SurA_dom_sf"/>
</dbReference>
<dbReference type="PROSITE" id="PS01096">
    <property type="entry name" value="PPIC_PPIASE_1"/>
    <property type="match status" value="1"/>
</dbReference>
<dbReference type="Gene3D" id="1.10.4030.10">
    <property type="entry name" value="Porin chaperone SurA, peptide-binding domain"/>
    <property type="match status" value="1"/>
</dbReference>
<dbReference type="Proteomes" id="UP000326961">
    <property type="component" value="Chromosome"/>
</dbReference>
<dbReference type="SUPFAM" id="SSF109998">
    <property type="entry name" value="Triger factor/SurA peptide-binding domain-like"/>
    <property type="match status" value="1"/>
</dbReference>
<protein>
    <submittedName>
        <fullName evidence="4">Peptidylprolyl isomerase</fullName>
    </submittedName>
</protein>
<dbReference type="GO" id="GO:0003755">
    <property type="term" value="F:peptidyl-prolyl cis-trans isomerase activity"/>
    <property type="evidence" value="ECO:0007669"/>
    <property type="project" value="UniProtKB-KW"/>
</dbReference>
<keyword evidence="2" id="KW-0812">Transmembrane</keyword>
<dbReference type="PANTHER" id="PTHR47245">
    <property type="entry name" value="PEPTIDYLPROLYL ISOMERASE"/>
    <property type="match status" value="1"/>
</dbReference>
<dbReference type="Gene3D" id="3.10.50.40">
    <property type="match status" value="1"/>
</dbReference>
<keyword evidence="1 4" id="KW-0413">Isomerase</keyword>
<evidence type="ECO:0000313" key="5">
    <source>
        <dbReference type="Proteomes" id="UP000326961"/>
    </source>
</evidence>
<evidence type="ECO:0000259" key="3">
    <source>
        <dbReference type="PROSITE" id="PS50198"/>
    </source>
</evidence>
<keyword evidence="1" id="KW-0697">Rotamase</keyword>
<dbReference type="InterPro" id="IPR023058">
    <property type="entry name" value="PPIase_PpiC_CS"/>
</dbReference>
<evidence type="ECO:0000256" key="2">
    <source>
        <dbReference type="SAM" id="Phobius"/>
    </source>
</evidence>
<evidence type="ECO:0000256" key="1">
    <source>
        <dbReference type="PROSITE-ProRule" id="PRU00278"/>
    </source>
</evidence>
<name>A0A5P3XCK8_PARBF</name>
<dbReference type="EMBL" id="CP032452">
    <property type="protein sequence ID" value="QEZ68412.1"/>
    <property type="molecule type" value="Genomic_DNA"/>
</dbReference>
<sequence length="332" mass="37946">MDKEKKHISKKVWIITGVLAVGIGIAGFYLGKEKGRDLPATSRHYSENKVIATIGDTEIKEKELKNVMEPLFYMNGKTKMTDEEIDYYEQNMIDHIVTTETLYKDAVKNKFKLDKKTIDAQYSNYMATISKTFGLDEEAYLKQFGITKDEMRKSIEKEAVAAKYIEEKSQVTDKQVEDYYNKNKKDFNQISASHILIKNTDENGKKLDDAKLKENKKLAEDILKQALEGGDFAQLAKKYSEDGSAQSGGDLGYFGKGDMVAEFEKAAFTLNDGEIYPKIVETQYGYHIIKKTGEKEMSFDDVKENLKEQLVVEKQNSLIDKLTKEYKVDVKK</sequence>
<reference evidence="4 5" key="1">
    <citation type="submission" date="2018-09" db="EMBL/GenBank/DDBJ databases">
        <title>A clostridial neurotoxin that targets Anopheles mosquitoes.</title>
        <authorList>
            <person name="Contreras E."/>
            <person name="Masuyer G."/>
            <person name="Qureshi N."/>
            <person name="Chawla S."/>
            <person name="Lim H.L."/>
            <person name="Chen J."/>
            <person name="Stenmark P."/>
            <person name="Gill S."/>
        </authorList>
    </citation>
    <scope>NUCLEOTIDE SEQUENCE [LARGE SCALE GENOMIC DNA]</scope>
    <source>
        <strain evidence="4 5">Cbm</strain>
    </source>
</reference>
<organism evidence="4 5">
    <name type="scientific">Paraclostridium bifermentans</name>
    <name type="common">Clostridium bifermentans</name>
    <dbReference type="NCBI Taxonomy" id="1490"/>
    <lineage>
        <taxon>Bacteria</taxon>
        <taxon>Bacillati</taxon>
        <taxon>Bacillota</taxon>
        <taxon>Clostridia</taxon>
        <taxon>Peptostreptococcales</taxon>
        <taxon>Peptostreptococcaceae</taxon>
        <taxon>Paraclostridium</taxon>
    </lineage>
</organism>
<dbReference type="PANTHER" id="PTHR47245:SF2">
    <property type="entry name" value="PEPTIDYL-PROLYL CIS-TRANS ISOMERASE HP_0175-RELATED"/>
    <property type="match status" value="1"/>
</dbReference>
<dbReference type="InterPro" id="IPR000297">
    <property type="entry name" value="PPIase_PpiC"/>
</dbReference>
<feature type="domain" description="PpiC" evidence="3">
    <location>
        <begin position="187"/>
        <end position="293"/>
    </location>
</feature>